<feature type="transmembrane region" description="Helical" evidence="8">
    <location>
        <begin position="96"/>
        <end position="117"/>
    </location>
</feature>
<dbReference type="SUPFAM" id="SSF103473">
    <property type="entry name" value="MFS general substrate transporter"/>
    <property type="match status" value="1"/>
</dbReference>
<dbReference type="InterPro" id="IPR020846">
    <property type="entry name" value="MFS_dom"/>
</dbReference>
<accession>A0A1H8IML5</accession>
<feature type="transmembrane region" description="Helical" evidence="8">
    <location>
        <begin position="292"/>
        <end position="313"/>
    </location>
</feature>
<feature type="transmembrane region" description="Helical" evidence="8">
    <location>
        <begin position="157"/>
        <end position="178"/>
    </location>
</feature>
<feature type="transmembrane region" description="Helical" evidence="8">
    <location>
        <begin position="204"/>
        <end position="224"/>
    </location>
</feature>
<evidence type="ECO:0000256" key="3">
    <source>
        <dbReference type="ARBA" id="ARBA00022448"/>
    </source>
</evidence>
<dbReference type="Gene3D" id="1.20.1250.20">
    <property type="entry name" value="MFS general substrate transporter like domains"/>
    <property type="match status" value="1"/>
</dbReference>
<keyword evidence="5 8" id="KW-1133">Transmembrane helix</keyword>
<dbReference type="EMBL" id="FOCQ01000018">
    <property type="protein sequence ID" value="SEN69561.1"/>
    <property type="molecule type" value="Genomic_DNA"/>
</dbReference>
<evidence type="ECO:0000256" key="2">
    <source>
        <dbReference type="ARBA" id="ARBA00008432"/>
    </source>
</evidence>
<dbReference type="OrthoDB" id="9773404at2"/>
<organism evidence="10 11">
    <name type="scientific">Lihuaxuella thermophila</name>
    <dbReference type="NCBI Taxonomy" id="1173111"/>
    <lineage>
        <taxon>Bacteria</taxon>
        <taxon>Bacillati</taxon>
        <taxon>Bacillota</taxon>
        <taxon>Bacilli</taxon>
        <taxon>Bacillales</taxon>
        <taxon>Thermoactinomycetaceae</taxon>
        <taxon>Lihuaxuella</taxon>
    </lineage>
</organism>
<proteinExistence type="inferred from homology"/>
<dbReference type="InterPro" id="IPR011701">
    <property type="entry name" value="MFS"/>
</dbReference>
<dbReference type="GO" id="GO:0042128">
    <property type="term" value="P:nitrate assimilation"/>
    <property type="evidence" value="ECO:0007669"/>
    <property type="project" value="UniProtKB-KW"/>
</dbReference>
<feature type="transmembrane region" description="Helical" evidence="8">
    <location>
        <begin position="356"/>
        <end position="374"/>
    </location>
</feature>
<feature type="transmembrane region" description="Helical" evidence="8">
    <location>
        <begin position="129"/>
        <end position="151"/>
    </location>
</feature>
<dbReference type="Proteomes" id="UP000199695">
    <property type="component" value="Unassembled WGS sequence"/>
</dbReference>
<keyword evidence="3" id="KW-0813">Transport</keyword>
<keyword evidence="4 8" id="KW-0812">Transmembrane</keyword>
<evidence type="ECO:0000256" key="5">
    <source>
        <dbReference type="ARBA" id="ARBA00022989"/>
    </source>
</evidence>
<feature type="transmembrane region" description="Helical" evidence="8">
    <location>
        <begin position="7"/>
        <end position="25"/>
    </location>
</feature>
<dbReference type="AlphaFoldDB" id="A0A1H8IML5"/>
<evidence type="ECO:0000256" key="7">
    <source>
        <dbReference type="ARBA" id="ARBA00023136"/>
    </source>
</evidence>
<dbReference type="CDD" id="cd17341">
    <property type="entry name" value="MFS_NRT2_like"/>
    <property type="match status" value="1"/>
</dbReference>
<dbReference type="Pfam" id="PF07690">
    <property type="entry name" value="MFS_1"/>
    <property type="match status" value="1"/>
</dbReference>
<evidence type="ECO:0000256" key="4">
    <source>
        <dbReference type="ARBA" id="ARBA00022692"/>
    </source>
</evidence>
<evidence type="ECO:0000256" key="8">
    <source>
        <dbReference type="SAM" id="Phobius"/>
    </source>
</evidence>
<comment type="subcellular location">
    <subcellularLocation>
        <location evidence="1">Cell membrane</location>
        <topology evidence="1">Multi-pass membrane protein</topology>
    </subcellularLocation>
</comment>
<feature type="transmembrane region" description="Helical" evidence="8">
    <location>
        <begin position="325"/>
        <end position="344"/>
    </location>
</feature>
<feature type="domain" description="Major facilitator superfamily (MFS) profile" evidence="9">
    <location>
        <begin position="7"/>
        <end position="377"/>
    </location>
</feature>
<evidence type="ECO:0000256" key="6">
    <source>
        <dbReference type="ARBA" id="ARBA00023063"/>
    </source>
</evidence>
<evidence type="ECO:0000259" key="9">
    <source>
        <dbReference type="PROSITE" id="PS50850"/>
    </source>
</evidence>
<evidence type="ECO:0000313" key="11">
    <source>
        <dbReference type="Proteomes" id="UP000199695"/>
    </source>
</evidence>
<dbReference type="STRING" id="1173111.SAMN05444955_11843"/>
<keyword evidence="11" id="KW-1185">Reference proteome</keyword>
<evidence type="ECO:0000256" key="1">
    <source>
        <dbReference type="ARBA" id="ARBA00004651"/>
    </source>
</evidence>
<dbReference type="InterPro" id="IPR036259">
    <property type="entry name" value="MFS_trans_sf"/>
</dbReference>
<dbReference type="GO" id="GO:0005886">
    <property type="term" value="C:plasma membrane"/>
    <property type="evidence" value="ECO:0007669"/>
    <property type="project" value="UniProtKB-SubCell"/>
</dbReference>
<feature type="transmembrane region" description="Helical" evidence="8">
    <location>
        <begin position="239"/>
        <end position="257"/>
    </location>
</feature>
<name>A0A1H8IML5_9BACL</name>
<reference evidence="10 11" key="1">
    <citation type="submission" date="2016-10" db="EMBL/GenBank/DDBJ databases">
        <authorList>
            <person name="de Groot N.N."/>
        </authorList>
    </citation>
    <scope>NUCLEOTIDE SEQUENCE [LARGE SCALE GENOMIC DNA]</scope>
    <source>
        <strain evidence="10 11">DSM 46701</strain>
    </source>
</reference>
<protein>
    <submittedName>
        <fullName evidence="10">MFS transporter, NNP family, nitrate/nitrite transporter</fullName>
    </submittedName>
</protein>
<dbReference type="InterPro" id="IPR044772">
    <property type="entry name" value="NO3_transporter"/>
</dbReference>
<gene>
    <name evidence="10" type="ORF">SAMN05444955_11843</name>
</gene>
<dbReference type="RefSeq" id="WP_089972312.1">
    <property type="nucleotide sequence ID" value="NZ_FOCQ01000018.1"/>
</dbReference>
<dbReference type="PANTHER" id="PTHR23515">
    <property type="entry name" value="HIGH-AFFINITY NITRATE TRANSPORTER 2.3"/>
    <property type="match status" value="1"/>
</dbReference>
<keyword evidence="7 8" id="KW-0472">Membrane</keyword>
<dbReference type="GO" id="GO:0015112">
    <property type="term" value="F:nitrate transmembrane transporter activity"/>
    <property type="evidence" value="ECO:0007669"/>
    <property type="project" value="InterPro"/>
</dbReference>
<feature type="transmembrane region" description="Helical" evidence="8">
    <location>
        <begin position="73"/>
        <end position="90"/>
    </location>
</feature>
<comment type="similarity">
    <text evidence="2">Belongs to the major facilitator superfamily. Nitrate/nitrite porter (TC 2.A.1.8) family.</text>
</comment>
<sequence>MKGQTSALVLSTVSMIVCFAAWSVFPPIAGKIQEFYQLSTTEKSILIAAPTLLGSVMRIPLGILTDRYGGRKVYVLTMLFLILPLLAAGFVNSYGPMLLCAFLIGMAGTTFAISITYVSGWYPPQKKGFILGIAGMGNLGIAVANLTIPVMLNEFGISWVFWTLAIVTAMMALIFWMGTKDLPVSDQSEGLKESLSVVNRKETWLLSLFYFLTFGGFVSFSMYLPTFLKELFHLTAVDAGLKTAVFVMIATFIRPLGGYLSDRVGAEKVLTVVFSGIFICTLFITYSTNHFVVFSVSCLILSILLGTGNGAVFKLVPEVSPKHTGAVTGIVSAAGGIGGFFPPVVLGMIKDLTGDYLLGFLLLVGFSVVCLWMNRSQLSRRETRFGMR</sequence>
<feature type="transmembrane region" description="Helical" evidence="8">
    <location>
        <begin position="45"/>
        <end position="61"/>
    </location>
</feature>
<feature type="transmembrane region" description="Helical" evidence="8">
    <location>
        <begin position="269"/>
        <end position="286"/>
    </location>
</feature>
<keyword evidence="6" id="KW-0534">Nitrate assimilation</keyword>
<dbReference type="PROSITE" id="PS50850">
    <property type="entry name" value="MFS"/>
    <property type="match status" value="1"/>
</dbReference>
<evidence type="ECO:0000313" key="10">
    <source>
        <dbReference type="EMBL" id="SEN69561.1"/>
    </source>
</evidence>